<keyword evidence="2" id="KW-1185">Reference proteome</keyword>
<evidence type="ECO:0000313" key="2">
    <source>
        <dbReference type="Proteomes" id="UP000751190"/>
    </source>
</evidence>
<dbReference type="Proteomes" id="UP000751190">
    <property type="component" value="Unassembled WGS sequence"/>
</dbReference>
<sequence length="272" mass="29476">MESASAARCGARPADWLPRWLIDNLRPATTCTFALCEGTRAVPLAELCFERSLASRMPAEALAELALSSLAPHDGWDEWGGGPSTVHLKVTHRVNVHEDADPHVREFFRYAAARGRLCAWVVRPGADNDLLWEWCYRFGRSKNVALLEPLTDDAQREARRQLNSSFFAVPPGCMSWRALLRDAPADGEATAGAVGAGDGGAGAGVAEGALRGAELEERLVIAVALKEGAAACGPLILYDARPLIVADRKLYYFVRPPMARRRGAAFRLGLTP</sequence>
<organism evidence="1 2">
    <name type="scientific">Diacronema lutheri</name>
    <name type="common">Unicellular marine alga</name>
    <name type="synonym">Monochrysis lutheri</name>
    <dbReference type="NCBI Taxonomy" id="2081491"/>
    <lineage>
        <taxon>Eukaryota</taxon>
        <taxon>Haptista</taxon>
        <taxon>Haptophyta</taxon>
        <taxon>Pavlovophyceae</taxon>
        <taxon>Pavlovales</taxon>
        <taxon>Pavlovaceae</taxon>
        <taxon>Diacronema</taxon>
    </lineage>
</organism>
<protein>
    <submittedName>
        <fullName evidence="1">Uncharacterized protein</fullName>
    </submittedName>
</protein>
<reference evidence="1" key="1">
    <citation type="submission" date="2021-05" db="EMBL/GenBank/DDBJ databases">
        <title>The genome of the haptophyte Pavlova lutheri (Diacronema luteri, Pavlovales) - a model for lipid biosynthesis in eukaryotic algae.</title>
        <authorList>
            <person name="Hulatt C.J."/>
            <person name="Posewitz M.C."/>
        </authorList>
    </citation>
    <scope>NUCLEOTIDE SEQUENCE</scope>
    <source>
        <strain evidence="1">NIVA-4/92</strain>
    </source>
</reference>
<comment type="caution">
    <text evidence="1">The sequence shown here is derived from an EMBL/GenBank/DDBJ whole genome shotgun (WGS) entry which is preliminary data.</text>
</comment>
<dbReference type="AlphaFoldDB" id="A0A8J5X4U6"/>
<gene>
    <name evidence="1" type="ORF">KFE25_011755</name>
</gene>
<evidence type="ECO:0000313" key="1">
    <source>
        <dbReference type="EMBL" id="KAG8458371.1"/>
    </source>
</evidence>
<accession>A0A8J5X4U6</accession>
<name>A0A8J5X4U6_DIALT</name>
<proteinExistence type="predicted"/>
<dbReference type="EMBL" id="JAGTXO010000053">
    <property type="protein sequence ID" value="KAG8458371.1"/>
    <property type="molecule type" value="Genomic_DNA"/>
</dbReference>